<gene>
    <name evidence="2" type="ORF">CITCOLO1_LOCUS4866</name>
</gene>
<organism evidence="2 3">
    <name type="scientific">Citrullus colocynthis</name>
    <name type="common">colocynth</name>
    <dbReference type="NCBI Taxonomy" id="252529"/>
    <lineage>
        <taxon>Eukaryota</taxon>
        <taxon>Viridiplantae</taxon>
        <taxon>Streptophyta</taxon>
        <taxon>Embryophyta</taxon>
        <taxon>Tracheophyta</taxon>
        <taxon>Spermatophyta</taxon>
        <taxon>Magnoliopsida</taxon>
        <taxon>eudicotyledons</taxon>
        <taxon>Gunneridae</taxon>
        <taxon>Pentapetalae</taxon>
        <taxon>rosids</taxon>
        <taxon>fabids</taxon>
        <taxon>Cucurbitales</taxon>
        <taxon>Cucurbitaceae</taxon>
        <taxon>Benincaseae</taxon>
        <taxon>Citrullus</taxon>
    </lineage>
</organism>
<protein>
    <submittedName>
        <fullName evidence="2">Uncharacterized protein</fullName>
    </submittedName>
</protein>
<name>A0ABP0XYC5_9ROSI</name>
<reference evidence="2 3" key="1">
    <citation type="submission" date="2024-03" db="EMBL/GenBank/DDBJ databases">
        <authorList>
            <person name="Gkanogiannis A."/>
            <person name="Becerra Lopez-Lavalle L."/>
        </authorList>
    </citation>
    <scope>NUCLEOTIDE SEQUENCE [LARGE SCALE GENOMIC DNA]</scope>
</reference>
<evidence type="ECO:0000313" key="2">
    <source>
        <dbReference type="EMBL" id="CAK9313155.1"/>
    </source>
</evidence>
<dbReference type="Proteomes" id="UP001642487">
    <property type="component" value="Chromosome 11"/>
</dbReference>
<accession>A0ABP0XYC5</accession>
<sequence length="64" mass="7022">MMIAKPRTSSQNGREYVGIEVNLLGQHLVIQRNGFLIEAGPDMGFKKDTPHEGIGRVEGAEDGR</sequence>
<dbReference type="EMBL" id="OZ021745">
    <property type="protein sequence ID" value="CAK9313155.1"/>
    <property type="molecule type" value="Genomic_DNA"/>
</dbReference>
<evidence type="ECO:0000313" key="3">
    <source>
        <dbReference type="Proteomes" id="UP001642487"/>
    </source>
</evidence>
<feature type="region of interest" description="Disordered" evidence="1">
    <location>
        <begin position="44"/>
        <end position="64"/>
    </location>
</feature>
<proteinExistence type="predicted"/>
<keyword evidence="3" id="KW-1185">Reference proteome</keyword>
<evidence type="ECO:0000256" key="1">
    <source>
        <dbReference type="SAM" id="MobiDB-lite"/>
    </source>
</evidence>